<feature type="binding site" evidence="16">
    <location>
        <position position="65"/>
    </location>
    <ligand>
        <name>substrate</name>
    </ligand>
</feature>
<feature type="binding site" evidence="18">
    <location>
        <position position="72"/>
    </location>
    <ligand>
        <name>a divalent metal cation</name>
        <dbReference type="ChEBI" id="CHEBI:60240"/>
    </ligand>
</feature>
<feature type="transmembrane region" description="Helical" evidence="19">
    <location>
        <begin position="92"/>
        <end position="117"/>
    </location>
</feature>
<dbReference type="Proteomes" id="UP000178254">
    <property type="component" value="Unassembled WGS sequence"/>
</dbReference>
<dbReference type="GO" id="GO:0016301">
    <property type="term" value="F:kinase activity"/>
    <property type="evidence" value="ECO:0007669"/>
    <property type="project" value="UniProtKB-KW"/>
</dbReference>
<evidence type="ECO:0000256" key="13">
    <source>
        <dbReference type="ARBA" id="ARBA00023209"/>
    </source>
</evidence>
<dbReference type="GO" id="GO:0005886">
    <property type="term" value="C:plasma membrane"/>
    <property type="evidence" value="ECO:0007669"/>
    <property type="project" value="UniProtKB-SubCell"/>
</dbReference>
<feature type="transmembrane region" description="Helical" evidence="19">
    <location>
        <begin position="27"/>
        <end position="46"/>
    </location>
</feature>
<keyword evidence="11" id="KW-0443">Lipid metabolism</keyword>
<evidence type="ECO:0000256" key="6">
    <source>
        <dbReference type="ARBA" id="ARBA00022692"/>
    </source>
</evidence>
<comment type="caution">
    <text evidence="20">The sequence shown here is derived from an EMBL/GenBank/DDBJ whole genome shotgun (WGS) entry which is preliminary data.</text>
</comment>
<proteinExistence type="inferred from homology"/>
<dbReference type="InterPro" id="IPR036945">
    <property type="entry name" value="DAGK_sf"/>
</dbReference>
<comment type="cofactor">
    <cofactor evidence="18">
        <name>Mg(2+)</name>
        <dbReference type="ChEBI" id="CHEBI:18420"/>
    </cofactor>
    <text evidence="18">Mn(2+), Zn(2+), Cd(2+) and Co(2+) support activity to lesser extents.</text>
</comment>
<dbReference type="EMBL" id="MFRE01000019">
    <property type="protein sequence ID" value="OGH93838.1"/>
    <property type="molecule type" value="Genomic_DNA"/>
</dbReference>
<feature type="binding site" evidence="18">
    <location>
        <position position="24"/>
    </location>
    <ligand>
        <name>a divalent metal cation</name>
        <dbReference type="ChEBI" id="CHEBI:60240"/>
    </ligand>
</feature>
<evidence type="ECO:0000256" key="18">
    <source>
        <dbReference type="PIRSR" id="PIRSR600829-4"/>
    </source>
</evidence>
<keyword evidence="14" id="KW-1208">Phospholipid metabolism</keyword>
<dbReference type="GO" id="GO:0005524">
    <property type="term" value="F:ATP binding"/>
    <property type="evidence" value="ECO:0007669"/>
    <property type="project" value="UniProtKB-KW"/>
</dbReference>
<evidence type="ECO:0000256" key="5">
    <source>
        <dbReference type="ARBA" id="ARBA00022679"/>
    </source>
</evidence>
<evidence type="ECO:0000313" key="21">
    <source>
        <dbReference type="Proteomes" id="UP000178254"/>
    </source>
</evidence>
<dbReference type="STRING" id="1798709.A2538_03140"/>
<evidence type="ECO:0000256" key="19">
    <source>
        <dbReference type="SAM" id="Phobius"/>
    </source>
</evidence>
<keyword evidence="13" id="KW-0594">Phospholipid biosynthesis</keyword>
<gene>
    <name evidence="20" type="ORF">A2538_03140</name>
</gene>
<organism evidence="20 21">
    <name type="scientific">Candidatus Magasanikbacteria bacterium RIFOXYD2_FULL_41_14</name>
    <dbReference type="NCBI Taxonomy" id="1798709"/>
    <lineage>
        <taxon>Bacteria</taxon>
        <taxon>Candidatus Magasanikiibacteriota</taxon>
    </lineage>
</organism>
<reference evidence="20 21" key="1">
    <citation type="journal article" date="2016" name="Nat. Commun.">
        <title>Thousands of microbial genomes shed light on interconnected biogeochemical processes in an aquifer system.</title>
        <authorList>
            <person name="Anantharaman K."/>
            <person name="Brown C.T."/>
            <person name="Hug L.A."/>
            <person name="Sharon I."/>
            <person name="Castelle C.J."/>
            <person name="Probst A.J."/>
            <person name="Thomas B.C."/>
            <person name="Singh A."/>
            <person name="Wilkins M.J."/>
            <person name="Karaoz U."/>
            <person name="Brodie E.L."/>
            <person name="Williams K.H."/>
            <person name="Hubbard S.S."/>
            <person name="Banfield J.F."/>
        </authorList>
    </citation>
    <scope>NUCLEOTIDE SEQUENCE [LARGE SCALE GENOMIC DNA]</scope>
</reference>
<keyword evidence="7 17" id="KW-0547">Nucleotide-binding</keyword>
<comment type="similarity">
    <text evidence="2">Belongs to the bacterial diacylglycerol kinase family.</text>
</comment>
<evidence type="ECO:0000256" key="11">
    <source>
        <dbReference type="ARBA" id="ARBA00023098"/>
    </source>
</evidence>
<dbReference type="CDD" id="cd14263">
    <property type="entry name" value="DAGK_IM_like"/>
    <property type="match status" value="1"/>
</dbReference>
<keyword evidence="10 19" id="KW-1133">Transmembrane helix</keyword>
<accession>A0A1F6PCJ0</accession>
<dbReference type="InterPro" id="IPR000829">
    <property type="entry name" value="DAGK"/>
</dbReference>
<keyword evidence="4" id="KW-0444">Lipid biosynthesis</keyword>
<feature type="binding site" evidence="17">
    <location>
        <begin position="90"/>
        <end position="91"/>
    </location>
    <ligand>
        <name>ATP</name>
        <dbReference type="ChEBI" id="CHEBI:30616"/>
    </ligand>
</feature>
<evidence type="ECO:0008006" key="22">
    <source>
        <dbReference type="Google" id="ProtNLM"/>
    </source>
</evidence>
<feature type="binding site" evidence="17">
    <location>
        <position position="72"/>
    </location>
    <ligand>
        <name>ATP</name>
        <dbReference type="ChEBI" id="CHEBI:30616"/>
    </ligand>
</feature>
<sequence>MSLRSIANSFRSATAGLVAVFKSEKNFRIQVFGGILALVAAIYFPLKIWEMILVLLMVVAVLVMEILNTVFEYFADMLKPRIHHYVHLIKDIMAGAVLITSLGAFFIGLIIFLPYLLEWYKIHI</sequence>
<keyword evidence="3" id="KW-1003">Cell membrane</keyword>
<keyword evidence="6 19" id="KW-0812">Transmembrane</keyword>
<protein>
    <recommendedName>
        <fullName evidence="22">Diacylglycerol kinase</fullName>
    </recommendedName>
</protein>
<dbReference type="GO" id="GO:0046872">
    <property type="term" value="F:metal ion binding"/>
    <property type="evidence" value="ECO:0007669"/>
    <property type="project" value="UniProtKB-KW"/>
</dbReference>
<evidence type="ECO:0000313" key="20">
    <source>
        <dbReference type="EMBL" id="OGH93838.1"/>
    </source>
</evidence>
<evidence type="ECO:0000256" key="10">
    <source>
        <dbReference type="ARBA" id="ARBA00022989"/>
    </source>
</evidence>
<evidence type="ECO:0000256" key="12">
    <source>
        <dbReference type="ARBA" id="ARBA00023136"/>
    </source>
</evidence>
<dbReference type="AlphaFoldDB" id="A0A1F6PCJ0"/>
<dbReference type="Gene3D" id="1.10.287.3610">
    <property type="match status" value="1"/>
</dbReference>
<feature type="transmembrane region" description="Helical" evidence="19">
    <location>
        <begin position="52"/>
        <end position="71"/>
    </location>
</feature>
<evidence type="ECO:0000256" key="7">
    <source>
        <dbReference type="ARBA" id="ARBA00022741"/>
    </source>
</evidence>
<evidence type="ECO:0000256" key="16">
    <source>
        <dbReference type="PIRSR" id="PIRSR600829-2"/>
    </source>
</evidence>
<dbReference type="Pfam" id="PF01219">
    <property type="entry name" value="DAGK_prokar"/>
    <property type="match status" value="1"/>
</dbReference>
<dbReference type="PANTHER" id="PTHR34299">
    <property type="entry name" value="DIACYLGLYCEROL KINASE"/>
    <property type="match status" value="1"/>
</dbReference>
<evidence type="ECO:0000256" key="3">
    <source>
        <dbReference type="ARBA" id="ARBA00022475"/>
    </source>
</evidence>
<evidence type="ECO:0000256" key="9">
    <source>
        <dbReference type="ARBA" id="ARBA00022840"/>
    </source>
</evidence>
<dbReference type="GO" id="GO:0008654">
    <property type="term" value="P:phospholipid biosynthetic process"/>
    <property type="evidence" value="ECO:0007669"/>
    <property type="project" value="UniProtKB-KW"/>
</dbReference>
<dbReference type="PANTHER" id="PTHR34299:SF1">
    <property type="entry name" value="DIACYLGLYCEROL KINASE"/>
    <property type="match status" value="1"/>
</dbReference>
<evidence type="ECO:0000256" key="1">
    <source>
        <dbReference type="ARBA" id="ARBA00004651"/>
    </source>
</evidence>
<keyword evidence="8" id="KW-0418">Kinase</keyword>
<feature type="active site" description="Proton acceptor" evidence="15">
    <location>
        <position position="65"/>
    </location>
</feature>
<evidence type="ECO:0000256" key="17">
    <source>
        <dbReference type="PIRSR" id="PIRSR600829-3"/>
    </source>
</evidence>
<keyword evidence="9 17" id="KW-0067">ATP-binding</keyword>
<evidence type="ECO:0000256" key="15">
    <source>
        <dbReference type="PIRSR" id="PIRSR600829-1"/>
    </source>
</evidence>
<evidence type="ECO:0000256" key="14">
    <source>
        <dbReference type="ARBA" id="ARBA00023264"/>
    </source>
</evidence>
<feature type="binding site" evidence="17">
    <location>
        <position position="24"/>
    </location>
    <ligand>
        <name>ATP</name>
        <dbReference type="ChEBI" id="CHEBI:30616"/>
    </ligand>
</feature>
<keyword evidence="5" id="KW-0808">Transferase</keyword>
<comment type="subcellular location">
    <subcellularLocation>
        <location evidence="1">Cell membrane</location>
        <topology evidence="1">Multi-pass membrane protein</topology>
    </subcellularLocation>
</comment>
<evidence type="ECO:0000256" key="4">
    <source>
        <dbReference type="ARBA" id="ARBA00022516"/>
    </source>
</evidence>
<name>A0A1F6PCJ0_9BACT</name>
<evidence type="ECO:0000256" key="8">
    <source>
        <dbReference type="ARBA" id="ARBA00022777"/>
    </source>
</evidence>
<evidence type="ECO:0000256" key="2">
    <source>
        <dbReference type="ARBA" id="ARBA00005967"/>
    </source>
</evidence>
<keyword evidence="18" id="KW-0479">Metal-binding</keyword>
<keyword evidence="12 19" id="KW-0472">Membrane</keyword>
<keyword evidence="18" id="KW-0460">Magnesium</keyword>